<evidence type="ECO:0000313" key="2">
    <source>
        <dbReference type="EMBL" id="SUB60266.1"/>
    </source>
</evidence>
<dbReference type="AlphaFoldDB" id="A0A379CET1"/>
<organism evidence="2 3">
    <name type="scientific">Peptostreptococcus anaerobius</name>
    <dbReference type="NCBI Taxonomy" id="1261"/>
    <lineage>
        <taxon>Bacteria</taxon>
        <taxon>Bacillati</taxon>
        <taxon>Bacillota</taxon>
        <taxon>Clostridia</taxon>
        <taxon>Peptostreptococcales</taxon>
        <taxon>Peptostreptococcaceae</taxon>
        <taxon>Peptostreptococcus</taxon>
    </lineage>
</organism>
<dbReference type="GO" id="GO:0003723">
    <property type="term" value="F:RNA binding"/>
    <property type="evidence" value="ECO:0007669"/>
    <property type="project" value="InterPro"/>
</dbReference>
<evidence type="ECO:0000313" key="3">
    <source>
        <dbReference type="Proteomes" id="UP000255101"/>
    </source>
</evidence>
<dbReference type="Proteomes" id="UP000255101">
    <property type="component" value="Unassembled WGS sequence"/>
</dbReference>
<sequence>MKTIVMKFSGPLQSWGTGSNFETRHTDFYPSKSAVIGMISAGFGYRRDDDIAIRRLNELSFGVRIDQRGSLLRDYHIAQKYKINGNFERTYVTNRYYIEDAVFIVAISHEDDSFMEEIYKALEYPYFQHFMGRRSLPLGYDFIQGMFDNDIVNCLESHEWMASSWYKKKYRNDKFVGLEIYADSDLIDDNSHILRKDRPISFSQKNRRFGFRYESRKWVHVVNDRYVESDSKHDVFGAV</sequence>
<evidence type="ECO:0000256" key="1">
    <source>
        <dbReference type="ARBA" id="ARBA00023118"/>
    </source>
</evidence>
<dbReference type="RefSeq" id="WP_019595697.1">
    <property type="nucleotide sequence ID" value="NZ_FOVA01000014.1"/>
</dbReference>
<protein>
    <submittedName>
        <fullName evidence="2">CRISPR-associated protein Cas5/CasD, subtype I-E/ECOLI</fullName>
    </submittedName>
</protein>
<dbReference type="Pfam" id="PF09704">
    <property type="entry name" value="Cas_Cas5d"/>
    <property type="match status" value="1"/>
</dbReference>
<dbReference type="NCBIfam" id="TIGR02593">
    <property type="entry name" value="CRISPR_cas5"/>
    <property type="match status" value="1"/>
</dbReference>
<accession>A0A379CET1</accession>
<keyword evidence="1" id="KW-0051">Antiviral defense</keyword>
<dbReference type="InterPro" id="IPR010147">
    <property type="entry name" value="CRISPR-assoc_prot_CasD"/>
</dbReference>
<gene>
    <name evidence="2" type="ORF">NCTC11460_00162</name>
</gene>
<reference evidence="2 3" key="1">
    <citation type="submission" date="2018-06" db="EMBL/GenBank/DDBJ databases">
        <authorList>
            <consortium name="Pathogen Informatics"/>
            <person name="Doyle S."/>
        </authorList>
    </citation>
    <scope>NUCLEOTIDE SEQUENCE [LARGE SCALE GENOMIC DNA]</scope>
    <source>
        <strain evidence="2 3">NCTC11460</strain>
    </source>
</reference>
<dbReference type="InterPro" id="IPR021124">
    <property type="entry name" value="CRISPR-assoc_prot_Cas5"/>
</dbReference>
<dbReference type="GO" id="GO:0043571">
    <property type="term" value="P:maintenance of CRISPR repeat elements"/>
    <property type="evidence" value="ECO:0007669"/>
    <property type="project" value="InterPro"/>
</dbReference>
<dbReference type="GO" id="GO:0051607">
    <property type="term" value="P:defense response to virus"/>
    <property type="evidence" value="ECO:0007669"/>
    <property type="project" value="UniProtKB-KW"/>
</dbReference>
<dbReference type="InterPro" id="IPR013422">
    <property type="entry name" value="CRISPR-assoc_prot_Cas5_N"/>
</dbReference>
<dbReference type="NCBIfam" id="TIGR01868">
    <property type="entry name" value="casD_Cas5e"/>
    <property type="match status" value="1"/>
</dbReference>
<proteinExistence type="predicted"/>
<dbReference type="CDD" id="cd09693">
    <property type="entry name" value="Cas5_I"/>
    <property type="match status" value="1"/>
</dbReference>
<dbReference type="EMBL" id="UGTB01000004">
    <property type="protein sequence ID" value="SUB60266.1"/>
    <property type="molecule type" value="Genomic_DNA"/>
</dbReference>
<dbReference type="Gene3D" id="3.30.70.2660">
    <property type="match status" value="1"/>
</dbReference>
<name>A0A379CET1_9FIRM</name>